<sequence>MSSTGERFPCARCPSDPPLLWGTLVDGKQTLLYGLGWVCSPQQLSRNLGGVTTLGGRYSEEIMIRWNGPHALTPRGIYAQNGKFYLVAVWNTPPHPGMTREDIVEQARKVMGVDKDSKLEQTFMWYRLPLSWVGRKKMTRKRHWKRWQLDRWHRHFQFYLEA</sequence>
<keyword evidence="2" id="KW-1185">Reference proteome</keyword>
<dbReference type="AlphaFoldDB" id="A0A9P5U2U2"/>
<organism evidence="1 2">
    <name type="scientific">Rhodocollybia butyracea</name>
    <dbReference type="NCBI Taxonomy" id="206335"/>
    <lineage>
        <taxon>Eukaryota</taxon>
        <taxon>Fungi</taxon>
        <taxon>Dikarya</taxon>
        <taxon>Basidiomycota</taxon>
        <taxon>Agaricomycotina</taxon>
        <taxon>Agaricomycetes</taxon>
        <taxon>Agaricomycetidae</taxon>
        <taxon>Agaricales</taxon>
        <taxon>Marasmiineae</taxon>
        <taxon>Omphalotaceae</taxon>
        <taxon>Rhodocollybia</taxon>
    </lineage>
</organism>
<accession>A0A9P5U2U2</accession>
<gene>
    <name evidence="1" type="ORF">BDP27DRAFT_1426484</name>
</gene>
<dbReference type="Proteomes" id="UP000772434">
    <property type="component" value="Unassembled WGS sequence"/>
</dbReference>
<reference evidence="1" key="1">
    <citation type="submission" date="2020-11" db="EMBL/GenBank/DDBJ databases">
        <authorList>
            <consortium name="DOE Joint Genome Institute"/>
            <person name="Ahrendt S."/>
            <person name="Riley R."/>
            <person name="Andreopoulos W."/>
            <person name="Labutti K."/>
            <person name="Pangilinan J."/>
            <person name="Ruiz-Duenas F.J."/>
            <person name="Barrasa J.M."/>
            <person name="Sanchez-Garcia M."/>
            <person name="Camarero S."/>
            <person name="Miyauchi S."/>
            <person name="Serrano A."/>
            <person name="Linde D."/>
            <person name="Babiker R."/>
            <person name="Drula E."/>
            <person name="Ayuso-Fernandez I."/>
            <person name="Pacheco R."/>
            <person name="Padilla G."/>
            <person name="Ferreira P."/>
            <person name="Barriuso J."/>
            <person name="Kellner H."/>
            <person name="Castanera R."/>
            <person name="Alfaro M."/>
            <person name="Ramirez L."/>
            <person name="Pisabarro A.G."/>
            <person name="Kuo A."/>
            <person name="Tritt A."/>
            <person name="Lipzen A."/>
            <person name="He G."/>
            <person name="Yan M."/>
            <person name="Ng V."/>
            <person name="Cullen D."/>
            <person name="Martin F."/>
            <person name="Rosso M.-N."/>
            <person name="Henrissat B."/>
            <person name="Hibbett D."/>
            <person name="Martinez A.T."/>
            <person name="Grigoriev I.V."/>
        </authorList>
    </citation>
    <scope>NUCLEOTIDE SEQUENCE</scope>
    <source>
        <strain evidence="1">AH 40177</strain>
    </source>
</reference>
<name>A0A9P5U2U2_9AGAR</name>
<protein>
    <submittedName>
        <fullName evidence="1">Uncharacterized protein</fullName>
    </submittedName>
</protein>
<evidence type="ECO:0000313" key="1">
    <source>
        <dbReference type="EMBL" id="KAF9063829.1"/>
    </source>
</evidence>
<dbReference type="EMBL" id="JADNRY010000137">
    <property type="protein sequence ID" value="KAF9063829.1"/>
    <property type="molecule type" value="Genomic_DNA"/>
</dbReference>
<comment type="caution">
    <text evidence="1">The sequence shown here is derived from an EMBL/GenBank/DDBJ whole genome shotgun (WGS) entry which is preliminary data.</text>
</comment>
<evidence type="ECO:0000313" key="2">
    <source>
        <dbReference type="Proteomes" id="UP000772434"/>
    </source>
</evidence>
<proteinExistence type="predicted"/>
<dbReference type="OrthoDB" id="2989856at2759"/>